<feature type="transmembrane region" description="Helical" evidence="1">
    <location>
        <begin position="12"/>
        <end position="29"/>
    </location>
</feature>
<sequence length="149" mass="15714">MHKRAQVSVEYMAMVGLSLAAFFVIWLYVNSSNASIQQDLKVGFGKQVVTRLADAVNLVSVQGSPAKIFVEVNNPEGVVAASPSSNSSCSNVEIMLVMTAPDGKTTEVFSPVAANVSGDLSFLVGNPGLRRIQVEAVDFFGSPCVMLSG</sequence>
<reference evidence="2 3" key="1">
    <citation type="journal article" date="2016" name="Nat. Commun.">
        <title>Thousands of microbial genomes shed light on interconnected biogeochemical processes in an aquifer system.</title>
        <authorList>
            <person name="Anantharaman K."/>
            <person name="Brown C.T."/>
            <person name="Hug L.A."/>
            <person name="Sharon I."/>
            <person name="Castelle C.J."/>
            <person name="Probst A.J."/>
            <person name="Thomas B.C."/>
            <person name="Singh A."/>
            <person name="Wilkins M.J."/>
            <person name="Karaoz U."/>
            <person name="Brodie E.L."/>
            <person name="Williams K.H."/>
            <person name="Hubbard S.S."/>
            <person name="Banfield J.F."/>
        </authorList>
    </citation>
    <scope>NUCLEOTIDE SEQUENCE [LARGE SCALE GENOMIC DNA]</scope>
</reference>
<dbReference type="EMBL" id="MFMA01000035">
    <property type="protein sequence ID" value="OGG73787.1"/>
    <property type="molecule type" value="Genomic_DNA"/>
</dbReference>
<comment type="caution">
    <text evidence="2">The sequence shown here is derived from an EMBL/GenBank/DDBJ whole genome shotgun (WGS) entry which is preliminary data.</text>
</comment>
<protein>
    <submittedName>
        <fullName evidence="2">Uncharacterized protein</fullName>
    </submittedName>
</protein>
<accession>A0A1F6EJJ6</accession>
<dbReference type="AlphaFoldDB" id="A0A1F6EJJ6"/>
<keyword evidence="1" id="KW-1133">Transmembrane helix</keyword>
<organism evidence="2 3">
    <name type="scientific">Candidatus Kaiserbacteria bacterium RIFCSPLOWO2_01_FULL_54_20</name>
    <dbReference type="NCBI Taxonomy" id="1798513"/>
    <lineage>
        <taxon>Bacteria</taxon>
        <taxon>Candidatus Kaiseribacteriota</taxon>
    </lineage>
</organism>
<dbReference type="Proteomes" id="UP000178427">
    <property type="component" value="Unassembled WGS sequence"/>
</dbReference>
<evidence type="ECO:0000256" key="1">
    <source>
        <dbReference type="SAM" id="Phobius"/>
    </source>
</evidence>
<keyword evidence="1" id="KW-0812">Transmembrane</keyword>
<name>A0A1F6EJJ6_9BACT</name>
<proteinExistence type="predicted"/>
<dbReference type="STRING" id="1798513.A3A40_00800"/>
<keyword evidence="1" id="KW-0472">Membrane</keyword>
<gene>
    <name evidence="2" type="ORF">A3A40_00800</name>
</gene>
<evidence type="ECO:0000313" key="3">
    <source>
        <dbReference type="Proteomes" id="UP000178427"/>
    </source>
</evidence>
<evidence type="ECO:0000313" key="2">
    <source>
        <dbReference type="EMBL" id="OGG73787.1"/>
    </source>
</evidence>